<keyword evidence="5" id="KW-0406">Ion transport</keyword>
<keyword evidence="2" id="KW-0813">Transport</keyword>
<dbReference type="Gene3D" id="1.20.5.110">
    <property type="match status" value="1"/>
</dbReference>
<dbReference type="Gene3D" id="1.10.287.70">
    <property type="match status" value="1"/>
</dbReference>
<keyword evidence="3 10" id="KW-0812">Transmembrane</keyword>
<dbReference type="PRINTS" id="PR00169">
    <property type="entry name" value="KCHANNEL"/>
</dbReference>
<keyword evidence="8" id="KW-0325">Glycoprotein</keyword>
<dbReference type="Pfam" id="PF00497">
    <property type="entry name" value="SBP_bac_3"/>
    <property type="match status" value="1"/>
</dbReference>
<dbReference type="Pfam" id="PF00060">
    <property type="entry name" value="Lig_chan"/>
    <property type="match status" value="1"/>
</dbReference>
<evidence type="ECO:0000256" key="7">
    <source>
        <dbReference type="ARBA" id="ARBA00023170"/>
    </source>
</evidence>
<dbReference type="Proteomes" id="UP000434044">
    <property type="component" value="Unassembled WGS sequence"/>
</dbReference>
<dbReference type="SMART" id="SM00079">
    <property type="entry name" value="PBPe"/>
    <property type="match status" value="1"/>
</dbReference>
<proteinExistence type="predicted"/>
<dbReference type="SUPFAM" id="SSF81324">
    <property type="entry name" value="Voltage-gated potassium channels"/>
    <property type="match status" value="1"/>
</dbReference>
<feature type="transmembrane region" description="Helical" evidence="10">
    <location>
        <begin position="289"/>
        <end position="315"/>
    </location>
</feature>
<protein>
    <submittedName>
        <fullName evidence="13">Transporter substrate-binding domain-containing protein</fullName>
    </submittedName>
</protein>
<accession>A0A6N8EHB9</accession>
<dbReference type="AlphaFoldDB" id="A0A6N8EHB9"/>
<evidence type="ECO:0000256" key="3">
    <source>
        <dbReference type="ARBA" id="ARBA00022692"/>
    </source>
</evidence>
<evidence type="ECO:0000256" key="8">
    <source>
        <dbReference type="ARBA" id="ARBA00023180"/>
    </source>
</evidence>
<dbReference type="InterPro" id="IPR001320">
    <property type="entry name" value="Iontro_rcpt_C"/>
</dbReference>
<evidence type="ECO:0000256" key="6">
    <source>
        <dbReference type="ARBA" id="ARBA00023136"/>
    </source>
</evidence>
<keyword evidence="7" id="KW-0675">Receptor</keyword>
<dbReference type="InterPro" id="IPR015683">
    <property type="entry name" value="Ionotropic_Glu_rcpt"/>
</dbReference>
<evidence type="ECO:0000313" key="14">
    <source>
        <dbReference type="Proteomes" id="UP000434044"/>
    </source>
</evidence>
<dbReference type="GO" id="GO:0015276">
    <property type="term" value="F:ligand-gated monoatomic ion channel activity"/>
    <property type="evidence" value="ECO:0007669"/>
    <property type="project" value="InterPro"/>
</dbReference>
<evidence type="ECO:0000256" key="9">
    <source>
        <dbReference type="ARBA" id="ARBA00023303"/>
    </source>
</evidence>
<evidence type="ECO:0000256" key="5">
    <source>
        <dbReference type="ARBA" id="ARBA00023065"/>
    </source>
</evidence>
<evidence type="ECO:0000313" key="13">
    <source>
        <dbReference type="EMBL" id="MTW22289.1"/>
    </source>
</evidence>
<evidence type="ECO:0000259" key="11">
    <source>
        <dbReference type="SMART" id="SM00062"/>
    </source>
</evidence>
<evidence type="ECO:0000256" key="1">
    <source>
        <dbReference type="ARBA" id="ARBA00004141"/>
    </source>
</evidence>
<evidence type="ECO:0000256" key="2">
    <source>
        <dbReference type="ARBA" id="ARBA00022448"/>
    </source>
</evidence>
<organism evidence="13 14">
    <name type="scientific">Allochromatium palmeri</name>
    <dbReference type="NCBI Taxonomy" id="231048"/>
    <lineage>
        <taxon>Bacteria</taxon>
        <taxon>Pseudomonadati</taxon>
        <taxon>Pseudomonadota</taxon>
        <taxon>Gammaproteobacteria</taxon>
        <taxon>Chromatiales</taxon>
        <taxon>Chromatiaceae</taxon>
        <taxon>Allochromatium</taxon>
    </lineage>
</organism>
<keyword evidence="6 10" id="KW-0472">Membrane</keyword>
<comment type="caution">
    <text evidence="13">The sequence shown here is derived from an EMBL/GenBank/DDBJ whole genome shotgun (WGS) entry which is preliminary data.</text>
</comment>
<keyword evidence="9" id="KW-0407">Ion channel</keyword>
<keyword evidence="14" id="KW-1185">Reference proteome</keyword>
<comment type="subcellular location">
    <subcellularLocation>
        <location evidence="1">Membrane</location>
        <topology evidence="1">Multi-pass membrane protein</topology>
    </subcellularLocation>
</comment>
<dbReference type="SUPFAM" id="SSF53850">
    <property type="entry name" value="Periplasmic binding protein-like II"/>
    <property type="match status" value="1"/>
</dbReference>
<dbReference type="InterPro" id="IPR001638">
    <property type="entry name" value="Solute-binding_3/MltF_N"/>
</dbReference>
<feature type="domain" description="Ionotropic glutamate receptor C-terminal" evidence="12">
    <location>
        <begin position="115"/>
        <end position="441"/>
    </location>
</feature>
<feature type="transmembrane region" description="Helical" evidence="10">
    <location>
        <begin position="257"/>
        <end position="277"/>
    </location>
</feature>
<evidence type="ECO:0000256" key="4">
    <source>
        <dbReference type="ARBA" id="ARBA00022989"/>
    </source>
</evidence>
<feature type="domain" description="Solute-binding protein family 3/N-terminal" evidence="11">
    <location>
        <begin position="115"/>
        <end position="442"/>
    </location>
</feature>
<dbReference type="GO" id="GO:0016020">
    <property type="term" value="C:membrane"/>
    <property type="evidence" value="ECO:0007669"/>
    <property type="project" value="UniProtKB-SubCell"/>
</dbReference>
<evidence type="ECO:0000256" key="10">
    <source>
        <dbReference type="SAM" id="Phobius"/>
    </source>
</evidence>
<dbReference type="EMBL" id="WNKT01000036">
    <property type="protein sequence ID" value="MTW22289.1"/>
    <property type="molecule type" value="Genomic_DNA"/>
</dbReference>
<name>A0A6N8EHB9_9GAMM</name>
<dbReference type="OrthoDB" id="9813518at2"/>
<dbReference type="Gene3D" id="3.40.190.10">
    <property type="entry name" value="Periplasmic binding protein-like II"/>
    <property type="match status" value="2"/>
</dbReference>
<reference evidence="13 14" key="1">
    <citation type="submission" date="2019-11" db="EMBL/GenBank/DDBJ databases">
        <title>Whole-genome sequence of the anaerobic purple sulfur bacterium Allochromatium palmeri DSM 15591.</title>
        <authorList>
            <person name="Kyndt J.A."/>
            <person name="Meyer T.E."/>
        </authorList>
    </citation>
    <scope>NUCLEOTIDE SEQUENCE [LARGE SCALE GENOMIC DNA]</scope>
    <source>
        <strain evidence="13 14">DSM 15591</strain>
    </source>
</reference>
<dbReference type="PANTHER" id="PTHR18966">
    <property type="entry name" value="IONOTROPIC GLUTAMATE RECEPTOR"/>
    <property type="match status" value="1"/>
</dbReference>
<sequence length="443" mass="47669">MSGSLSTGGRPGLDACGTGAGGETAQAGLRAISALKQERQFARAVRPRIRTLGIPALKSGKDVKRKLWLWLLLWFIPLVGTQPAAFESPVLAQETHAQAPIDPRPAETDSRPRISLIIATRQAPPFAFKDHNGQWTGIAIALWNRIAEHNGFKFHYIELGLSEMLAAVADGRVDAAVAALTITPEREQLLDFSHPFHSSGLAMALPIRGSYLFSLLARLISPQFLMVVAGLLALLISVGVLMWLAERRTNAQFRQEPLSGIGAGLWWSAVTMTTVGYGDKAPTTLLGRVIGMLWMFGGLILISAFTAAITTALTVKELDASISSIDDLRSQRVLALNGSTGEQFLSDQGIGHHSITRLTEALKAVAAGRAAAVVHDAPILRYEIKAGFAGQLRVLPLDLQKQTYGIALPPGSPLREPINVTLIGIIQSDDWNALLNTYLGALY</sequence>
<feature type="transmembrane region" description="Helical" evidence="10">
    <location>
        <begin position="224"/>
        <end position="245"/>
    </location>
</feature>
<evidence type="ECO:0000259" key="12">
    <source>
        <dbReference type="SMART" id="SM00079"/>
    </source>
</evidence>
<dbReference type="SMART" id="SM00062">
    <property type="entry name" value="PBPb"/>
    <property type="match status" value="1"/>
</dbReference>
<keyword evidence="4 10" id="KW-1133">Transmembrane helix</keyword>
<gene>
    <name evidence="13" type="ORF">GJ668_14515</name>
</gene>